<name>A0A9X0CJI8_9CNID</name>
<keyword evidence="5" id="KW-1185">Reference proteome</keyword>
<organism evidence="4 5">
    <name type="scientific">Desmophyllum pertusum</name>
    <dbReference type="NCBI Taxonomy" id="174260"/>
    <lineage>
        <taxon>Eukaryota</taxon>
        <taxon>Metazoa</taxon>
        <taxon>Cnidaria</taxon>
        <taxon>Anthozoa</taxon>
        <taxon>Hexacorallia</taxon>
        <taxon>Scleractinia</taxon>
        <taxon>Caryophylliina</taxon>
        <taxon>Caryophylliidae</taxon>
        <taxon>Desmophyllum</taxon>
    </lineage>
</organism>
<keyword evidence="3" id="KW-1133">Transmembrane helix</keyword>
<feature type="compositionally biased region" description="Polar residues" evidence="2">
    <location>
        <begin position="117"/>
        <end position="130"/>
    </location>
</feature>
<dbReference type="OrthoDB" id="5974739at2759"/>
<protein>
    <submittedName>
        <fullName evidence="4">Uncharacterized protein</fullName>
    </submittedName>
</protein>
<reference evidence="4" key="1">
    <citation type="submission" date="2023-01" db="EMBL/GenBank/DDBJ databases">
        <title>Genome assembly of the deep-sea coral Lophelia pertusa.</title>
        <authorList>
            <person name="Herrera S."/>
            <person name="Cordes E."/>
        </authorList>
    </citation>
    <scope>NUCLEOTIDE SEQUENCE</scope>
    <source>
        <strain evidence="4">USNM1676648</strain>
        <tissue evidence="4">Polyp</tissue>
    </source>
</reference>
<feature type="coiled-coil region" evidence="1">
    <location>
        <begin position="510"/>
        <end position="537"/>
    </location>
</feature>
<feature type="compositionally biased region" description="Basic and acidic residues" evidence="2">
    <location>
        <begin position="159"/>
        <end position="168"/>
    </location>
</feature>
<keyword evidence="1" id="KW-0175">Coiled coil</keyword>
<dbReference type="Proteomes" id="UP001163046">
    <property type="component" value="Unassembled WGS sequence"/>
</dbReference>
<evidence type="ECO:0000256" key="2">
    <source>
        <dbReference type="SAM" id="MobiDB-lite"/>
    </source>
</evidence>
<dbReference type="AlphaFoldDB" id="A0A9X0CJI8"/>
<keyword evidence="3" id="KW-0472">Membrane</keyword>
<feature type="compositionally biased region" description="Polar residues" evidence="2">
    <location>
        <begin position="140"/>
        <end position="153"/>
    </location>
</feature>
<proteinExistence type="predicted"/>
<evidence type="ECO:0000313" key="4">
    <source>
        <dbReference type="EMBL" id="KAJ7356374.1"/>
    </source>
</evidence>
<dbReference type="EMBL" id="MU827322">
    <property type="protein sequence ID" value="KAJ7356374.1"/>
    <property type="molecule type" value="Genomic_DNA"/>
</dbReference>
<feature type="transmembrane region" description="Helical" evidence="3">
    <location>
        <begin position="556"/>
        <end position="575"/>
    </location>
</feature>
<evidence type="ECO:0000313" key="5">
    <source>
        <dbReference type="Proteomes" id="UP001163046"/>
    </source>
</evidence>
<gene>
    <name evidence="4" type="ORF">OS493_025483</name>
</gene>
<keyword evidence="3" id="KW-0812">Transmembrane</keyword>
<feature type="region of interest" description="Disordered" evidence="2">
    <location>
        <begin position="117"/>
        <end position="173"/>
    </location>
</feature>
<evidence type="ECO:0000256" key="1">
    <source>
        <dbReference type="SAM" id="Coils"/>
    </source>
</evidence>
<accession>A0A9X0CJI8</accession>
<sequence>MSNQSNRQPLYNRVPSWPDADAEGIVTELMASVAAVPSSDQTNVDTIMDPSALDHTSNFLFDLPSGAHDFGQYSCNLLGCPTPPDSVSSANTPSPIGFQNAPTPSVPKEDNFNYTRPIVTSSPGPSSAAMQTPRRYPPSDTVNNESYRFSSSVPVGRAEVARPRETRRPQLTSAHCSISGASIKILNPKQEYDKVQKKHGPRGRYSEQRISNGQVEMQIETQLRLNHLEVYVMREFEAEKKLTLKDPKYAVGPTRITQLDVTQATVSKPTYICKFDLDSVYKTLDDKEVYRLEKTKGLEYNRFQIKVYLQFVNGTSAVLYPYEFVHKSAKTSSQNLPARAPSFLLPVPFLLVLPVPLRLLRHNRFNQILGIQEPGESPFEEGDVVGFFESPSGDTVIDFLTSENALEARLAGVISRSAYLKGYAGRYDREKDDADLVCIIGEIEVKVIGRVKTGELIYTCPSNEFPGTATARLEQGNHRQTLIGYAMGESSASGVSKVDCLVSLVLSIGAKEQLRALEQLRHSIEEMKENLTSSIDTVGVRITRMQKGWRGMWKKLLGVTIFLAIVALVCGLMLAPNSPYVKHRCKANSMDGHYLTFQFFPQDSDDEITVTGLEFTWAKLKKKLGLIFYKMNGTETYRYFLNKERCETGGIRSIASWLDPSPTEPKVNVLAVDSSCKKVFYHNRKEGEWYQYHSVGNVKCIPITGG</sequence>
<comment type="caution">
    <text evidence="4">The sequence shown here is derived from an EMBL/GenBank/DDBJ whole genome shotgun (WGS) entry which is preliminary data.</text>
</comment>
<evidence type="ECO:0000256" key="3">
    <source>
        <dbReference type="SAM" id="Phobius"/>
    </source>
</evidence>